<dbReference type="PROSITE" id="PS50240">
    <property type="entry name" value="TRYPSIN_DOM"/>
    <property type="match status" value="1"/>
</dbReference>
<feature type="signal peptide" evidence="8">
    <location>
        <begin position="1"/>
        <end position="21"/>
    </location>
</feature>
<keyword evidence="5" id="KW-0720">Serine protease</keyword>
<keyword evidence="4" id="KW-0378">Hydrolase</keyword>
<evidence type="ECO:0000256" key="5">
    <source>
        <dbReference type="ARBA" id="ARBA00022825"/>
    </source>
</evidence>
<sequence length="262" mass="27823">MYEMSPFTVVFFLAFVAVASAASIIPNDTETPFEGWEGRIVGGSTASDGQFPHQASLQSNANEHFCGAFIINTRWVGSVAHCTFGRTAANTRVLVGSNSRTTGGLLFQASAIRNHELYNRITLANDISTVQTSGTMSQTNTVMPIPLGSAYVGAVSAQVSGWGRTSYFGSVPTNLQFLNTQTLTNADCRARHTILNALLVRDSNICTFTRSGEGTCMGDSGGPLISGGTVVGAVSWGIACAQGRPDVYARISSFRTWLIDNS</sequence>
<comment type="similarity">
    <text evidence="7">Belongs to the peptidase S1 family. CLIP subfamily.</text>
</comment>
<dbReference type="Proteomes" id="UP001151699">
    <property type="component" value="Chromosome A"/>
</dbReference>
<dbReference type="Gene3D" id="2.40.10.10">
    <property type="entry name" value="Trypsin-like serine proteases"/>
    <property type="match status" value="2"/>
</dbReference>
<dbReference type="PRINTS" id="PR00722">
    <property type="entry name" value="CHYMOTRYPSIN"/>
</dbReference>
<keyword evidence="8" id="KW-0732">Signal</keyword>
<evidence type="ECO:0000256" key="1">
    <source>
        <dbReference type="ARBA" id="ARBA00004239"/>
    </source>
</evidence>
<dbReference type="InterPro" id="IPR001254">
    <property type="entry name" value="Trypsin_dom"/>
</dbReference>
<evidence type="ECO:0000259" key="9">
    <source>
        <dbReference type="PROSITE" id="PS50240"/>
    </source>
</evidence>
<keyword evidence="11" id="KW-1185">Reference proteome</keyword>
<comment type="caution">
    <text evidence="10">The sequence shown here is derived from an EMBL/GenBank/DDBJ whole genome shotgun (WGS) entry which is preliminary data.</text>
</comment>
<dbReference type="GO" id="GO:0007586">
    <property type="term" value="P:digestion"/>
    <property type="evidence" value="ECO:0007669"/>
    <property type="project" value="UniProtKB-KW"/>
</dbReference>
<dbReference type="GO" id="GO:0005576">
    <property type="term" value="C:extracellular region"/>
    <property type="evidence" value="ECO:0007669"/>
    <property type="project" value="UniProtKB-SubCell"/>
</dbReference>
<dbReference type="PANTHER" id="PTHR24276">
    <property type="entry name" value="POLYSERASE-RELATED"/>
    <property type="match status" value="1"/>
</dbReference>
<dbReference type="Pfam" id="PF00089">
    <property type="entry name" value="Trypsin"/>
    <property type="match status" value="1"/>
</dbReference>
<evidence type="ECO:0000313" key="11">
    <source>
        <dbReference type="Proteomes" id="UP001151699"/>
    </source>
</evidence>
<keyword evidence="2" id="KW-0645">Protease</keyword>
<protein>
    <submittedName>
        <fullName evidence="10">Chymotrypsin-2</fullName>
    </submittedName>
</protein>
<feature type="domain" description="Peptidase S1" evidence="9">
    <location>
        <begin position="40"/>
        <end position="262"/>
    </location>
</feature>
<keyword evidence="6" id="KW-1015">Disulfide bond</keyword>
<dbReference type="GO" id="GO:0006508">
    <property type="term" value="P:proteolysis"/>
    <property type="evidence" value="ECO:0007669"/>
    <property type="project" value="UniProtKB-KW"/>
</dbReference>
<comment type="subcellular location">
    <subcellularLocation>
        <location evidence="1">Secreted</location>
        <location evidence="1">Extracellular space</location>
    </subcellularLocation>
</comment>
<dbReference type="InterPro" id="IPR009003">
    <property type="entry name" value="Peptidase_S1_PA"/>
</dbReference>
<dbReference type="InterPro" id="IPR050430">
    <property type="entry name" value="Peptidase_S1"/>
</dbReference>
<dbReference type="InterPro" id="IPR001314">
    <property type="entry name" value="Peptidase_S1A"/>
</dbReference>
<gene>
    <name evidence="10" type="primary">CHYM2_2</name>
    <name evidence="10" type="ORF">Bhyg_02311</name>
</gene>
<evidence type="ECO:0000256" key="3">
    <source>
        <dbReference type="ARBA" id="ARBA00022757"/>
    </source>
</evidence>
<dbReference type="OrthoDB" id="8440449at2759"/>
<dbReference type="AlphaFoldDB" id="A0A9Q0NCE8"/>
<accession>A0A9Q0NCE8</accession>
<feature type="chain" id="PRO_5040141626" evidence="8">
    <location>
        <begin position="22"/>
        <end position="262"/>
    </location>
</feature>
<dbReference type="PROSITE" id="PS00135">
    <property type="entry name" value="TRYPSIN_SER"/>
    <property type="match status" value="1"/>
</dbReference>
<dbReference type="InterPro" id="IPR043504">
    <property type="entry name" value="Peptidase_S1_PA_chymotrypsin"/>
</dbReference>
<dbReference type="CDD" id="cd00190">
    <property type="entry name" value="Tryp_SPc"/>
    <property type="match status" value="1"/>
</dbReference>
<dbReference type="PANTHER" id="PTHR24276:SF91">
    <property type="entry name" value="AT26814P-RELATED"/>
    <property type="match status" value="1"/>
</dbReference>
<organism evidence="10 11">
    <name type="scientific">Pseudolycoriella hygida</name>
    <dbReference type="NCBI Taxonomy" id="35572"/>
    <lineage>
        <taxon>Eukaryota</taxon>
        <taxon>Metazoa</taxon>
        <taxon>Ecdysozoa</taxon>
        <taxon>Arthropoda</taxon>
        <taxon>Hexapoda</taxon>
        <taxon>Insecta</taxon>
        <taxon>Pterygota</taxon>
        <taxon>Neoptera</taxon>
        <taxon>Endopterygota</taxon>
        <taxon>Diptera</taxon>
        <taxon>Nematocera</taxon>
        <taxon>Sciaroidea</taxon>
        <taxon>Sciaridae</taxon>
        <taxon>Pseudolycoriella</taxon>
    </lineage>
</organism>
<dbReference type="EMBL" id="WJQU01000001">
    <property type="protein sequence ID" value="KAJ6647091.1"/>
    <property type="molecule type" value="Genomic_DNA"/>
</dbReference>
<dbReference type="SUPFAM" id="SSF50494">
    <property type="entry name" value="Trypsin-like serine proteases"/>
    <property type="match status" value="1"/>
</dbReference>
<evidence type="ECO:0000313" key="10">
    <source>
        <dbReference type="EMBL" id="KAJ6647091.1"/>
    </source>
</evidence>
<dbReference type="SMART" id="SM00020">
    <property type="entry name" value="Tryp_SPc"/>
    <property type="match status" value="1"/>
</dbReference>
<dbReference type="FunFam" id="2.40.10.10:FF:000036">
    <property type="entry name" value="Trypsin beta"/>
    <property type="match status" value="1"/>
</dbReference>
<dbReference type="InterPro" id="IPR033116">
    <property type="entry name" value="TRYPSIN_SER"/>
</dbReference>
<name>A0A9Q0NCE8_9DIPT</name>
<evidence type="ECO:0000256" key="4">
    <source>
        <dbReference type="ARBA" id="ARBA00022801"/>
    </source>
</evidence>
<evidence type="ECO:0000256" key="8">
    <source>
        <dbReference type="SAM" id="SignalP"/>
    </source>
</evidence>
<dbReference type="GO" id="GO:0004252">
    <property type="term" value="F:serine-type endopeptidase activity"/>
    <property type="evidence" value="ECO:0007669"/>
    <property type="project" value="InterPro"/>
</dbReference>
<evidence type="ECO:0000256" key="2">
    <source>
        <dbReference type="ARBA" id="ARBA00022670"/>
    </source>
</evidence>
<evidence type="ECO:0000256" key="6">
    <source>
        <dbReference type="ARBA" id="ARBA00023157"/>
    </source>
</evidence>
<proteinExistence type="inferred from homology"/>
<evidence type="ECO:0000256" key="7">
    <source>
        <dbReference type="ARBA" id="ARBA00024195"/>
    </source>
</evidence>
<keyword evidence="3" id="KW-0222">Digestion</keyword>
<reference evidence="10" key="1">
    <citation type="submission" date="2022-07" db="EMBL/GenBank/DDBJ databases">
        <authorList>
            <person name="Trinca V."/>
            <person name="Uliana J.V.C."/>
            <person name="Torres T.T."/>
            <person name="Ward R.J."/>
            <person name="Monesi N."/>
        </authorList>
    </citation>
    <scope>NUCLEOTIDE SEQUENCE</scope>
    <source>
        <strain evidence="10">HSMRA1968</strain>
        <tissue evidence="10">Whole embryos</tissue>
    </source>
</reference>